<dbReference type="Gene3D" id="3.90.930.1">
    <property type="match status" value="5"/>
</dbReference>
<dbReference type="PROSITE" id="PS50293">
    <property type="entry name" value="TPR_REGION"/>
    <property type="match status" value="1"/>
</dbReference>
<dbReference type="InterPro" id="IPR011990">
    <property type="entry name" value="TPR-like_helical_dom_sf"/>
</dbReference>
<dbReference type="PROSITE" id="PS50005">
    <property type="entry name" value="TPR"/>
    <property type="match status" value="2"/>
</dbReference>
<dbReference type="Proteomes" id="UP001597476">
    <property type="component" value="Unassembled WGS sequence"/>
</dbReference>
<evidence type="ECO:0000313" key="3">
    <source>
        <dbReference type="EMBL" id="MFD2726540.1"/>
    </source>
</evidence>
<dbReference type="Pfam" id="PF07661">
    <property type="entry name" value="MORN_2"/>
    <property type="match status" value="14"/>
</dbReference>
<feature type="chain" id="PRO_5045615979" evidence="2">
    <location>
        <begin position="20"/>
        <end position="1098"/>
    </location>
</feature>
<evidence type="ECO:0000313" key="4">
    <source>
        <dbReference type="Proteomes" id="UP001597476"/>
    </source>
</evidence>
<reference evidence="4" key="1">
    <citation type="journal article" date="2019" name="Int. J. Syst. Evol. Microbiol.">
        <title>The Global Catalogue of Microorganisms (GCM) 10K type strain sequencing project: providing services to taxonomists for standard genome sequencing and annotation.</title>
        <authorList>
            <consortium name="The Broad Institute Genomics Platform"/>
            <consortium name="The Broad Institute Genome Sequencing Center for Infectious Disease"/>
            <person name="Wu L."/>
            <person name="Ma J."/>
        </authorList>
    </citation>
    <scope>NUCLEOTIDE SEQUENCE [LARGE SCALE GENOMIC DNA]</scope>
    <source>
        <strain evidence="4">KCTC 42398</strain>
    </source>
</reference>
<dbReference type="SUPFAM" id="SSF82185">
    <property type="entry name" value="Histone H3 K4-specific methyltransferase SET7/9 N-terminal domain"/>
    <property type="match status" value="6"/>
</dbReference>
<dbReference type="SUPFAM" id="SSF48452">
    <property type="entry name" value="TPR-like"/>
    <property type="match status" value="1"/>
</dbReference>
<protein>
    <submittedName>
        <fullName evidence="3">Tetratricopeptide repeat protein</fullName>
    </submittedName>
</protein>
<feature type="signal peptide" evidence="2">
    <location>
        <begin position="1"/>
        <end position="19"/>
    </location>
</feature>
<keyword evidence="2" id="KW-0732">Signal</keyword>
<dbReference type="Gene3D" id="2.20.110.10">
    <property type="entry name" value="Histone H3 K4-specific methyltransferase SET7/9 N-terminal domain"/>
    <property type="match status" value="2"/>
</dbReference>
<comment type="caution">
    <text evidence="3">The sequence shown here is derived from an EMBL/GenBank/DDBJ whole genome shotgun (WGS) entry which is preliminary data.</text>
</comment>
<organism evidence="3 4">
    <name type="scientific">Hyunsoonleella rubra</name>
    <dbReference type="NCBI Taxonomy" id="1737062"/>
    <lineage>
        <taxon>Bacteria</taxon>
        <taxon>Pseudomonadati</taxon>
        <taxon>Bacteroidota</taxon>
        <taxon>Flavobacteriia</taxon>
        <taxon>Flavobacteriales</taxon>
        <taxon>Flavobacteriaceae</taxon>
    </lineage>
</organism>
<dbReference type="PANTHER" id="PTHR46820:SF1">
    <property type="entry name" value="HISTONE-LYSINE N-METHYLTRANSFERASE SETD7"/>
    <property type="match status" value="1"/>
</dbReference>
<dbReference type="InterPro" id="IPR011652">
    <property type="entry name" value="MORN_2"/>
</dbReference>
<gene>
    <name evidence="3" type="ORF">ACFSR8_09975</name>
</gene>
<feature type="repeat" description="TPR" evidence="1">
    <location>
        <begin position="132"/>
        <end position="165"/>
    </location>
</feature>
<dbReference type="PANTHER" id="PTHR46820">
    <property type="entry name" value="HISTONE-LYSINE N-METHYLTRANSFERASE SETD7"/>
    <property type="match status" value="1"/>
</dbReference>
<keyword evidence="4" id="KW-1185">Reference proteome</keyword>
<dbReference type="Gene3D" id="1.25.40.10">
    <property type="entry name" value="Tetratricopeptide repeat domain"/>
    <property type="match status" value="1"/>
</dbReference>
<dbReference type="SMART" id="SM00028">
    <property type="entry name" value="TPR"/>
    <property type="match status" value="3"/>
</dbReference>
<dbReference type="RefSeq" id="WP_380291579.1">
    <property type="nucleotide sequence ID" value="NZ_JBHULY010000019.1"/>
</dbReference>
<sequence>MKYLLALTVLLLCSIKVIAQDKIPFIDLDDIYEQLSSGDEDEDYRKNVERLNTISKNDSSYCDVLVSKSYYLLNSKQYDKAIATIDEGLGMDCDGVNLSFYINKGLTLTLMEEYTKAVEVYKTALKRYPKNAELWFNKGLAHEKAGELEKAIKNYKASIRLKPTYGRPHLQLGNICYKQERMTQALMCFNVYLLLIIDEDNAFSILQSLNNVVGDRNENEANPDFEISPDDEAFDELDLILNNRIALNKKYKTGHRIEIALTKQNHALLQQIDEVEGNGGFWDQKYIPLYKWIAENDLFENFIYTLCYPIENEKYAKTVKSNEKGIVDFIGKFYDKWRDIMKTDHQMFEGETQEVVNYYFNNYTQAVGKMNGETSVGKWYIYNEDGQLSSEGSYNENGERDGKWIWYHPKGGIMETAVYQNGKLNGENLHFFENGKPYIVTTFKDDELEGEYLLYNEKGALIEKKFFKVGELDGLYKSYFKVGESLLEWHIPYKKGDVESMATEYYANGDVYAEIPFENGKRHGVEKKFHYNKKPSSEISYANGELNGPYKLYHSNGNLWKEGVSADNFYNGPFKIYYRDGTLERDQTYNKGNLEGESKYYDRDGKLHYEYLYRKSEVIAYKYFDKEGNVIKEARKKGGEFEFTGFTPQGIKLSEGIYDIKGGKKGLWKFYSNNGVLTNKGEYDDNKAIGEHINYHNNGEIKSIEQYVNDSLSGYYVGYHPNGQMEQQGWYKKNQAQGEWRIYYMDGTLKEINFYHNGELHGKQEIFAVDGKLERTYIYKMGKLFSEVYFDDQGNALGEINYRPKENDFTLTYVFPNGKTDITVNYVNGIKHGKYASYDYYGNILLQGQYNNGEMDGEWTWYYANGNKSLVKQFRDGTLHGEYLDYHDNGKLDEKHMYVWGKREGKSVAYFETGVQSHETNYEYGELHGKKFFYDSSGKLQLIRIYEYGRLIGYSYLDTNGKEVPMIPIENETGKIKAYFDNGKVSREMEYKYGDLVGVYKEYYYSGQLESEMTYQADEFDGVLTAYYENGNKKGTYNYQYGVLQGLVTKYHENGNLKEEINYANNTRNGATKYYNVNGKLTKEEYYFNGDVYKSKTF</sequence>
<dbReference type="EMBL" id="JBHULY010000019">
    <property type="protein sequence ID" value="MFD2726540.1"/>
    <property type="molecule type" value="Genomic_DNA"/>
</dbReference>
<name>A0ABW5TD12_9FLAO</name>
<evidence type="ECO:0000256" key="1">
    <source>
        <dbReference type="PROSITE-ProRule" id="PRU00339"/>
    </source>
</evidence>
<keyword evidence="1" id="KW-0802">TPR repeat</keyword>
<dbReference type="Pfam" id="PF13432">
    <property type="entry name" value="TPR_16"/>
    <property type="match status" value="1"/>
</dbReference>
<feature type="repeat" description="TPR" evidence="1">
    <location>
        <begin position="98"/>
        <end position="131"/>
    </location>
</feature>
<dbReference type="InterPro" id="IPR019734">
    <property type="entry name" value="TPR_rpt"/>
</dbReference>
<accession>A0ABW5TD12</accession>
<proteinExistence type="predicted"/>
<evidence type="ECO:0000256" key="2">
    <source>
        <dbReference type="SAM" id="SignalP"/>
    </source>
</evidence>